<evidence type="ECO:0000256" key="4">
    <source>
        <dbReference type="ARBA" id="ARBA00022427"/>
    </source>
</evidence>
<comment type="subcellular location">
    <subcellularLocation>
        <location evidence="1">Cell junction</location>
        <location evidence="1">Tight junction</location>
    </subcellularLocation>
    <subcellularLocation>
        <location evidence="2">Cell membrane</location>
        <topology evidence="2">Multi-pass membrane protein</topology>
    </subcellularLocation>
</comment>
<accession>A0A7J8AUZ8</accession>
<dbReference type="InterPro" id="IPR006187">
    <property type="entry name" value="Claudin"/>
</dbReference>
<dbReference type="GO" id="GO:0005198">
    <property type="term" value="F:structural molecule activity"/>
    <property type="evidence" value="ECO:0007669"/>
    <property type="project" value="InterPro"/>
</dbReference>
<feature type="transmembrane region" description="Helical" evidence="10">
    <location>
        <begin position="141"/>
        <end position="159"/>
    </location>
</feature>
<gene>
    <name evidence="11" type="ORF">mRhiFer1_007973</name>
</gene>
<keyword evidence="8 10" id="KW-1133">Transmembrane helix</keyword>
<evidence type="ECO:0000256" key="9">
    <source>
        <dbReference type="ARBA" id="ARBA00023136"/>
    </source>
</evidence>
<dbReference type="PANTHER" id="PTHR12002">
    <property type="entry name" value="CLAUDIN"/>
    <property type="match status" value="1"/>
</dbReference>
<keyword evidence="6 10" id="KW-0812">Transmembrane</keyword>
<evidence type="ECO:0000256" key="1">
    <source>
        <dbReference type="ARBA" id="ARBA00004435"/>
    </source>
</evidence>
<keyword evidence="5" id="KW-1003">Cell membrane</keyword>
<proteinExistence type="inferred from homology"/>
<dbReference type="EMBL" id="JACAGC010000001">
    <property type="protein sequence ID" value="KAF6390417.1"/>
    <property type="molecule type" value="Genomic_DNA"/>
</dbReference>
<evidence type="ECO:0000256" key="5">
    <source>
        <dbReference type="ARBA" id="ARBA00022475"/>
    </source>
</evidence>
<feature type="transmembrane region" description="Helical" evidence="10">
    <location>
        <begin position="188"/>
        <end position="209"/>
    </location>
</feature>
<evidence type="ECO:0000256" key="3">
    <source>
        <dbReference type="ARBA" id="ARBA00008295"/>
    </source>
</evidence>
<dbReference type="Proteomes" id="UP000585614">
    <property type="component" value="Unassembled WGS sequence"/>
</dbReference>
<keyword evidence="9 10" id="KW-0472">Membrane</keyword>
<dbReference type="GO" id="GO:0005886">
    <property type="term" value="C:plasma membrane"/>
    <property type="evidence" value="ECO:0007669"/>
    <property type="project" value="UniProtKB-SubCell"/>
</dbReference>
<evidence type="ECO:0000256" key="8">
    <source>
        <dbReference type="ARBA" id="ARBA00022989"/>
    </source>
</evidence>
<feature type="transmembrane region" description="Helical" evidence="10">
    <location>
        <begin position="110"/>
        <end position="129"/>
    </location>
</feature>
<feature type="transmembrane region" description="Helical" evidence="10">
    <location>
        <begin position="21"/>
        <end position="39"/>
    </location>
</feature>
<evidence type="ECO:0000256" key="10">
    <source>
        <dbReference type="SAM" id="Phobius"/>
    </source>
</evidence>
<comment type="caution">
    <text evidence="11">The sequence shown here is derived from an EMBL/GenBank/DDBJ whole genome shotgun (WGS) entry which is preliminary data.</text>
</comment>
<comment type="similarity">
    <text evidence="3">Belongs to the claudin family.</text>
</comment>
<sequence>MDFSASVILMARDVTNVYCKLVGLCLNYLSWALGIGLAHSRSWRVWEFNSNAVRIMFIGLWEAFYVQNVNISGLVVELPMYTNVNGSWVIPDEISYGRELLLLDNLMKSVTLYFSSLAFFVTWTNGPYIEFLQSCYSISASFLYFSSVCTLITVCWNFYVDFYGRNTLEFPVNFPVQREMTNKKHISYVLPLGVITSILSLTSAIIFSFDTCSFKQWAQVEPMVVDQE</sequence>
<evidence type="ECO:0000256" key="2">
    <source>
        <dbReference type="ARBA" id="ARBA00004651"/>
    </source>
</evidence>
<evidence type="ECO:0000313" key="11">
    <source>
        <dbReference type="EMBL" id="KAF6390417.1"/>
    </source>
</evidence>
<evidence type="ECO:0000256" key="6">
    <source>
        <dbReference type="ARBA" id="ARBA00022692"/>
    </source>
</evidence>
<evidence type="ECO:0000313" key="12">
    <source>
        <dbReference type="Proteomes" id="UP000585614"/>
    </source>
</evidence>
<keyword evidence="7" id="KW-0965">Cell junction</keyword>
<dbReference type="Gene3D" id="1.20.140.150">
    <property type="match status" value="1"/>
</dbReference>
<dbReference type="GO" id="GO:0005923">
    <property type="term" value="C:bicellular tight junction"/>
    <property type="evidence" value="ECO:0007669"/>
    <property type="project" value="UniProtKB-SubCell"/>
</dbReference>
<dbReference type="AlphaFoldDB" id="A0A7J8AUZ8"/>
<keyword evidence="4" id="KW-0796">Tight junction</keyword>
<protein>
    <submittedName>
        <fullName evidence="11">Uncharacterized protein</fullName>
    </submittedName>
</protein>
<organism evidence="11 12">
    <name type="scientific">Rhinolophus ferrumequinum</name>
    <name type="common">Greater horseshoe bat</name>
    <dbReference type="NCBI Taxonomy" id="59479"/>
    <lineage>
        <taxon>Eukaryota</taxon>
        <taxon>Metazoa</taxon>
        <taxon>Chordata</taxon>
        <taxon>Craniata</taxon>
        <taxon>Vertebrata</taxon>
        <taxon>Euteleostomi</taxon>
        <taxon>Mammalia</taxon>
        <taxon>Eutheria</taxon>
        <taxon>Laurasiatheria</taxon>
        <taxon>Chiroptera</taxon>
        <taxon>Yinpterochiroptera</taxon>
        <taxon>Rhinolophoidea</taxon>
        <taxon>Rhinolophidae</taxon>
        <taxon>Rhinolophinae</taxon>
        <taxon>Rhinolophus</taxon>
    </lineage>
</organism>
<evidence type="ECO:0000256" key="7">
    <source>
        <dbReference type="ARBA" id="ARBA00022949"/>
    </source>
</evidence>
<name>A0A7J8AUZ8_RHIFE</name>
<reference evidence="11 12" key="1">
    <citation type="journal article" date="2020" name="Nature">
        <title>Six reference-quality genomes reveal evolution of bat adaptations.</title>
        <authorList>
            <person name="Jebb D."/>
            <person name="Huang Z."/>
            <person name="Pippel M."/>
            <person name="Hughes G.M."/>
            <person name="Lavrichenko K."/>
            <person name="Devanna P."/>
            <person name="Winkler S."/>
            <person name="Jermiin L.S."/>
            <person name="Skirmuntt E.C."/>
            <person name="Katzourakis A."/>
            <person name="Burkitt-Gray L."/>
            <person name="Ray D.A."/>
            <person name="Sullivan K.A.M."/>
            <person name="Roscito J.G."/>
            <person name="Kirilenko B.M."/>
            <person name="Davalos L.M."/>
            <person name="Corthals A.P."/>
            <person name="Power M.L."/>
            <person name="Jones G."/>
            <person name="Ransome R.D."/>
            <person name="Dechmann D.K.N."/>
            <person name="Locatelli A.G."/>
            <person name="Puechmaille S.J."/>
            <person name="Fedrigo O."/>
            <person name="Jarvis E.D."/>
            <person name="Hiller M."/>
            <person name="Vernes S.C."/>
            <person name="Myers E.W."/>
            <person name="Teeling E.C."/>
        </authorList>
    </citation>
    <scope>NUCLEOTIDE SEQUENCE [LARGE SCALE GENOMIC DNA]</scope>
    <source>
        <strain evidence="11">MRhiFer1</strain>
        <tissue evidence="11">Lung</tissue>
    </source>
</reference>